<name>A0ABU4XQN1_9HYPH</name>
<accession>A0ABU4XQN1</accession>
<dbReference type="Proteomes" id="UP001287059">
    <property type="component" value="Unassembled WGS sequence"/>
</dbReference>
<gene>
    <name evidence="2" type="ORF">RFN28_00965</name>
</gene>
<comment type="caution">
    <text evidence="2">The sequence shown here is derived from an EMBL/GenBank/DDBJ whole genome shotgun (WGS) entry which is preliminary data.</text>
</comment>
<keyword evidence="3" id="KW-1185">Reference proteome</keyword>
<organism evidence="2 3">
    <name type="scientific">Mesorhizobium album</name>
    <dbReference type="NCBI Taxonomy" id="3072314"/>
    <lineage>
        <taxon>Bacteria</taxon>
        <taxon>Pseudomonadati</taxon>
        <taxon>Pseudomonadota</taxon>
        <taxon>Alphaproteobacteria</taxon>
        <taxon>Hyphomicrobiales</taxon>
        <taxon>Phyllobacteriaceae</taxon>
        <taxon>Mesorhizobium</taxon>
    </lineage>
</organism>
<dbReference type="InterPro" id="IPR058110">
    <property type="entry name" value="GCG_CRPN_dom"/>
</dbReference>
<protein>
    <recommendedName>
        <fullName evidence="4">YXWGXW repeat-containing protein</fullName>
    </recommendedName>
</protein>
<proteinExistence type="predicted"/>
<keyword evidence="1" id="KW-0732">Signal</keyword>
<reference evidence="2 3" key="1">
    <citation type="submission" date="2023-08" db="EMBL/GenBank/DDBJ databases">
        <title>Implementing the SeqCode for naming new Mesorhizobium species isolated from Vachellia karroo root nodules.</title>
        <authorList>
            <person name="Van Lill M."/>
        </authorList>
    </citation>
    <scope>NUCLEOTIDE SEQUENCE [LARGE SCALE GENOMIC DNA]</scope>
    <source>
        <strain evidence="2 3">VK24D</strain>
    </source>
</reference>
<feature type="signal peptide" evidence="1">
    <location>
        <begin position="1"/>
        <end position="31"/>
    </location>
</feature>
<evidence type="ECO:0000313" key="2">
    <source>
        <dbReference type="EMBL" id="MDX8477041.1"/>
    </source>
</evidence>
<evidence type="ECO:0008006" key="4">
    <source>
        <dbReference type="Google" id="ProtNLM"/>
    </source>
</evidence>
<evidence type="ECO:0000313" key="3">
    <source>
        <dbReference type="Proteomes" id="UP001287059"/>
    </source>
</evidence>
<evidence type="ECO:0000256" key="1">
    <source>
        <dbReference type="SAM" id="SignalP"/>
    </source>
</evidence>
<dbReference type="EMBL" id="JAVIIW010000001">
    <property type="protein sequence ID" value="MDX8477041.1"/>
    <property type="molecule type" value="Genomic_DNA"/>
</dbReference>
<feature type="chain" id="PRO_5045292777" description="YXWGXW repeat-containing protein" evidence="1">
    <location>
        <begin position="32"/>
        <end position="94"/>
    </location>
</feature>
<dbReference type="NCBIfam" id="NF047412">
    <property type="entry name" value="sig_GCG_CRPN_rpt"/>
    <property type="match status" value="1"/>
</dbReference>
<sequence>MTETNLMLTKYFLPFALAAGNLLLSAAGSQAMPLAKPNAAPPPIETVGWRCGPGWHVNHWGRCVPNRRVVIRPVRHWHPGFWYHHRWHPGYWSW</sequence>